<dbReference type="Gene3D" id="3.40.50.300">
    <property type="entry name" value="P-loop containing nucleotide triphosphate hydrolases"/>
    <property type="match status" value="1"/>
</dbReference>
<dbReference type="PANTHER" id="PTHR30486">
    <property type="entry name" value="TWITCHING MOTILITY PROTEIN PILT"/>
    <property type="match status" value="1"/>
</dbReference>
<dbReference type="SUPFAM" id="SSF52540">
    <property type="entry name" value="P-loop containing nucleoside triphosphate hydrolases"/>
    <property type="match status" value="1"/>
</dbReference>
<organism evidence="3 4">
    <name type="scientific">Nocardia thailandica</name>
    <dbReference type="NCBI Taxonomy" id="257275"/>
    <lineage>
        <taxon>Bacteria</taxon>
        <taxon>Bacillati</taxon>
        <taxon>Actinomycetota</taxon>
        <taxon>Actinomycetes</taxon>
        <taxon>Mycobacteriales</taxon>
        <taxon>Nocardiaceae</taxon>
        <taxon>Nocardia</taxon>
    </lineage>
</organism>
<gene>
    <name evidence="3" type="ORF">ACFYTF_02730</name>
</gene>
<dbReference type="InterPro" id="IPR022399">
    <property type="entry name" value="TadA-like_ATPase"/>
</dbReference>
<evidence type="ECO:0000259" key="2">
    <source>
        <dbReference type="Pfam" id="PF00437"/>
    </source>
</evidence>
<dbReference type="PANTHER" id="PTHR30486:SF6">
    <property type="entry name" value="TYPE IV PILUS RETRACTATION ATPASE PILT"/>
    <property type="match status" value="1"/>
</dbReference>
<name>A0ABW6PHA9_9NOCA</name>
<comment type="caution">
    <text evidence="3">The sequence shown here is derived from an EMBL/GenBank/DDBJ whole genome shotgun (WGS) entry which is preliminary data.</text>
</comment>
<comment type="similarity">
    <text evidence="1">Belongs to the GSP E family.</text>
</comment>
<proteinExistence type="inferred from homology"/>
<dbReference type="NCBIfam" id="TIGR03819">
    <property type="entry name" value="heli_sec_ATPase"/>
    <property type="match status" value="1"/>
</dbReference>
<dbReference type="InterPro" id="IPR001482">
    <property type="entry name" value="T2SS/T4SS_dom"/>
</dbReference>
<protein>
    <submittedName>
        <fullName evidence="3">TadA family conjugal transfer-associated ATPase</fullName>
    </submittedName>
</protein>
<feature type="domain" description="Bacterial type II secretion system protein E" evidence="2">
    <location>
        <begin position="58"/>
        <end position="343"/>
    </location>
</feature>
<dbReference type="Proteomes" id="UP001601444">
    <property type="component" value="Unassembled WGS sequence"/>
</dbReference>
<dbReference type="InterPro" id="IPR027417">
    <property type="entry name" value="P-loop_NTPase"/>
</dbReference>
<keyword evidence="4" id="KW-1185">Reference proteome</keyword>
<dbReference type="RefSeq" id="WP_387698835.1">
    <property type="nucleotide sequence ID" value="NZ_JBIAMX010000001.1"/>
</dbReference>
<dbReference type="CDD" id="cd01130">
    <property type="entry name" value="VirB11-like_ATPase"/>
    <property type="match status" value="1"/>
</dbReference>
<dbReference type="InterPro" id="IPR050921">
    <property type="entry name" value="T4SS_GSP_E_ATPase"/>
</dbReference>
<evidence type="ECO:0000313" key="4">
    <source>
        <dbReference type="Proteomes" id="UP001601444"/>
    </source>
</evidence>
<sequence length="393" mass="41099">MTALVTADLLERVRERLSAESGEPDASRVAAALRAEAGGVLADTDLLRALRMLQTEMTGAGILEPLLHDPRVADVLVTAPDAVWVDRGRGLEKTGVTFADEAAVRRLAQRLALAAGRRLDDAQPWVDGRLTGTEAALGDSFGVRLHAVLAPVAHDGTCLSLRILRPATQGLDALCAAGSVPADARRLLDAVVRTRLAFLVVGGTGAGKTTLLSALLAAVDPAERIVCVEDAAELAPVHPHVVRLVARTANVEGVGEVTVRDLVRQALRMRPDRIVVGEVRGAEVVDLLTALNTGHDGGAGTVHANSPREVPARLEALAALGGMDRAALHSQLAAAVQVVLHVHRRADGTRGLREIGVLEREGGGIRIVPAWRADGTPAPGSAELARLIDGRTA</sequence>
<evidence type="ECO:0000313" key="3">
    <source>
        <dbReference type="EMBL" id="MFF0541730.1"/>
    </source>
</evidence>
<accession>A0ABW6PHA9</accession>
<dbReference type="EMBL" id="JBIAMX010000001">
    <property type="protein sequence ID" value="MFF0541730.1"/>
    <property type="molecule type" value="Genomic_DNA"/>
</dbReference>
<reference evidence="3 4" key="1">
    <citation type="submission" date="2024-10" db="EMBL/GenBank/DDBJ databases">
        <title>The Natural Products Discovery Center: Release of the First 8490 Sequenced Strains for Exploring Actinobacteria Biosynthetic Diversity.</title>
        <authorList>
            <person name="Kalkreuter E."/>
            <person name="Kautsar S.A."/>
            <person name="Yang D."/>
            <person name="Bader C.D."/>
            <person name="Teijaro C.N."/>
            <person name="Fluegel L."/>
            <person name="Davis C.M."/>
            <person name="Simpson J.R."/>
            <person name="Lauterbach L."/>
            <person name="Steele A.D."/>
            <person name="Gui C."/>
            <person name="Meng S."/>
            <person name="Li G."/>
            <person name="Viehrig K."/>
            <person name="Ye F."/>
            <person name="Su P."/>
            <person name="Kiefer A.F."/>
            <person name="Nichols A."/>
            <person name="Cepeda A.J."/>
            <person name="Yan W."/>
            <person name="Fan B."/>
            <person name="Jiang Y."/>
            <person name="Adhikari A."/>
            <person name="Zheng C.-J."/>
            <person name="Schuster L."/>
            <person name="Cowan T.M."/>
            <person name="Smanski M.J."/>
            <person name="Chevrette M.G."/>
            <person name="De Carvalho L.P.S."/>
            <person name="Shen B."/>
        </authorList>
    </citation>
    <scope>NUCLEOTIDE SEQUENCE [LARGE SCALE GENOMIC DNA]</scope>
    <source>
        <strain evidence="3 4">NPDC004045</strain>
    </source>
</reference>
<evidence type="ECO:0000256" key="1">
    <source>
        <dbReference type="ARBA" id="ARBA00006611"/>
    </source>
</evidence>
<dbReference type="Gene3D" id="3.30.450.380">
    <property type="match status" value="1"/>
</dbReference>
<dbReference type="Pfam" id="PF00437">
    <property type="entry name" value="T2SSE"/>
    <property type="match status" value="1"/>
</dbReference>